<feature type="transmembrane region" description="Helical" evidence="1">
    <location>
        <begin position="86"/>
        <end position="106"/>
    </location>
</feature>
<reference evidence="2 3" key="1">
    <citation type="submission" date="2017-11" db="EMBL/GenBank/DDBJ databases">
        <title>Genomic Encyclopedia of Archaeal and Bacterial Type Strains, Phase II (KMG-II): From Individual Species to Whole Genera.</title>
        <authorList>
            <person name="Goeker M."/>
        </authorList>
    </citation>
    <scope>NUCLEOTIDE SEQUENCE [LARGE SCALE GENOMIC DNA]</scope>
    <source>
        <strain evidence="2 3">DSM 27763</strain>
    </source>
</reference>
<sequence length="217" mass="24106">MTARRTSPRRLVGLGRRAVVLELALYRALARWITRRPDVPAGTTPIGYAQLAAPMMWLWIFGSATEVVVVEVVLRQIDAGWAEAIRLPILVIGIWGLVWMLGMLAAHRVRPHLLSDGLLRIRAGALTWVELPLTAIGSARTAEHQLPGVIRDLHHEDDLLLVGVSSRTNVELLLEGPTVLRTSQGEMRAERVGLWADDPRTVARTLSRREPAPDRPQ</sequence>
<keyword evidence="1" id="KW-1133">Transmembrane helix</keyword>
<keyword evidence="1" id="KW-0472">Membrane</keyword>
<dbReference type="AlphaFoldDB" id="A0A0B2BLU5"/>
<gene>
    <name evidence="2" type="ORF">CLV56_0436</name>
</gene>
<protein>
    <submittedName>
        <fullName evidence="2">Uncharacterized protein</fullName>
    </submittedName>
</protein>
<evidence type="ECO:0000256" key="1">
    <source>
        <dbReference type="SAM" id="Phobius"/>
    </source>
</evidence>
<dbReference type="EMBL" id="PGEZ01000001">
    <property type="protein sequence ID" value="PJJ56232.1"/>
    <property type="molecule type" value="Genomic_DNA"/>
</dbReference>
<feature type="transmembrane region" description="Helical" evidence="1">
    <location>
        <begin position="54"/>
        <end position="74"/>
    </location>
</feature>
<comment type="caution">
    <text evidence="2">The sequence shown here is derived from an EMBL/GenBank/DDBJ whole genome shotgun (WGS) entry which is preliminary data.</text>
</comment>
<dbReference type="Proteomes" id="UP000230842">
    <property type="component" value="Unassembled WGS sequence"/>
</dbReference>
<keyword evidence="3" id="KW-1185">Reference proteome</keyword>
<dbReference type="RefSeq" id="WP_039343736.1">
    <property type="nucleotide sequence ID" value="NZ_PGEZ01000001.1"/>
</dbReference>
<organism evidence="2 3">
    <name type="scientific">Mumia flava</name>
    <dbReference type="NCBI Taxonomy" id="1348852"/>
    <lineage>
        <taxon>Bacteria</taxon>
        <taxon>Bacillati</taxon>
        <taxon>Actinomycetota</taxon>
        <taxon>Actinomycetes</taxon>
        <taxon>Propionibacteriales</taxon>
        <taxon>Nocardioidaceae</taxon>
        <taxon>Mumia</taxon>
    </lineage>
</organism>
<keyword evidence="1" id="KW-0812">Transmembrane</keyword>
<proteinExistence type="predicted"/>
<dbReference type="OrthoDB" id="4990523at2"/>
<evidence type="ECO:0000313" key="2">
    <source>
        <dbReference type="EMBL" id="PJJ56232.1"/>
    </source>
</evidence>
<accession>A0A0B2BLU5</accession>
<name>A0A0B2BLU5_9ACTN</name>
<evidence type="ECO:0000313" key="3">
    <source>
        <dbReference type="Proteomes" id="UP000230842"/>
    </source>
</evidence>